<dbReference type="EMBL" id="LXWW01000320">
    <property type="protein sequence ID" value="OAO13839.1"/>
    <property type="molecule type" value="Genomic_DNA"/>
</dbReference>
<evidence type="ECO:0000256" key="4">
    <source>
        <dbReference type="ARBA" id="ARBA00022989"/>
    </source>
</evidence>
<proteinExistence type="inferred from homology"/>
<feature type="domain" description="Yip1" evidence="7">
    <location>
        <begin position="72"/>
        <end position="218"/>
    </location>
</feature>
<keyword evidence="4 6" id="KW-1133">Transmembrane helix</keyword>
<evidence type="ECO:0000313" key="9">
    <source>
        <dbReference type="Proteomes" id="UP000078348"/>
    </source>
</evidence>
<dbReference type="Proteomes" id="UP000078348">
    <property type="component" value="Unassembled WGS sequence"/>
</dbReference>
<feature type="transmembrane region" description="Helical" evidence="6">
    <location>
        <begin position="204"/>
        <end position="221"/>
    </location>
</feature>
<comment type="caution">
    <text evidence="8">The sequence shown here is derived from an EMBL/GenBank/DDBJ whole genome shotgun (WGS) entry which is preliminary data.</text>
</comment>
<protein>
    <recommendedName>
        <fullName evidence="6">Protein YIPF</fullName>
    </recommendedName>
</protein>
<feature type="transmembrane region" description="Helical" evidence="6">
    <location>
        <begin position="145"/>
        <end position="166"/>
    </location>
</feature>
<reference evidence="8 9" key="1">
    <citation type="submission" date="2016-05" db="EMBL/GenBank/DDBJ databases">
        <title>Nuclear genome of Blastocystis sp. subtype 1 NandII.</title>
        <authorList>
            <person name="Gentekaki E."/>
            <person name="Curtis B."/>
            <person name="Stairs C."/>
            <person name="Eme L."/>
            <person name="Herman E."/>
            <person name="Klimes V."/>
            <person name="Arias M.C."/>
            <person name="Elias M."/>
            <person name="Hilliou F."/>
            <person name="Klute M."/>
            <person name="Malik S.-B."/>
            <person name="Pightling A."/>
            <person name="Rachubinski R."/>
            <person name="Salas D."/>
            <person name="Schlacht A."/>
            <person name="Suga H."/>
            <person name="Archibald J."/>
            <person name="Ball S.G."/>
            <person name="Clark G."/>
            <person name="Dacks J."/>
            <person name="Van Der Giezen M."/>
            <person name="Tsaousis A."/>
            <person name="Roger A."/>
        </authorList>
    </citation>
    <scope>NUCLEOTIDE SEQUENCE [LARGE SCALE GENOMIC DNA]</scope>
    <source>
        <strain evidence="9">ATCC 50177 / NandII</strain>
    </source>
</reference>
<dbReference type="InterPro" id="IPR045231">
    <property type="entry name" value="Yip1/4-like"/>
</dbReference>
<organism evidence="8 9">
    <name type="scientific">Blastocystis sp. subtype 1 (strain ATCC 50177 / NandII)</name>
    <dbReference type="NCBI Taxonomy" id="478820"/>
    <lineage>
        <taxon>Eukaryota</taxon>
        <taxon>Sar</taxon>
        <taxon>Stramenopiles</taxon>
        <taxon>Bigyra</taxon>
        <taxon>Opalozoa</taxon>
        <taxon>Opalinata</taxon>
        <taxon>Blastocystidae</taxon>
        <taxon>Blastocystis</taxon>
    </lineage>
</organism>
<evidence type="ECO:0000256" key="2">
    <source>
        <dbReference type="ARBA" id="ARBA00010596"/>
    </source>
</evidence>
<dbReference type="OrthoDB" id="440385at2759"/>
<dbReference type="PANTHER" id="PTHR21236:SF2">
    <property type="entry name" value="PROTEIN YIPF"/>
    <property type="match status" value="1"/>
</dbReference>
<keyword evidence="5 6" id="KW-0472">Membrane</keyword>
<dbReference type="GO" id="GO:0005802">
    <property type="term" value="C:trans-Golgi network"/>
    <property type="evidence" value="ECO:0007669"/>
    <property type="project" value="TreeGrafter"/>
</dbReference>
<feature type="transmembrane region" description="Helical" evidence="6">
    <location>
        <begin position="172"/>
        <end position="192"/>
    </location>
</feature>
<dbReference type="GO" id="GO:0048280">
    <property type="term" value="P:vesicle fusion with Golgi apparatus"/>
    <property type="evidence" value="ECO:0007669"/>
    <property type="project" value="TreeGrafter"/>
</dbReference>
<keyword evidence="9" id="KW-1185">Reference proteome</keyword>
<dbReference type="Pfam" id="PF04893">
    <property type="entry name" value="Yip1"/>
    <property type="match status" value="1"/>
</dbReference>
<dbReference type="PANTHER" id="PTHR21236">
    <property type="entry name" value="GOLGI MEMBRANE PROTEIN YIP1"/>
    <property type="match status" value="1"/>
</dbReference>
<dbReference type="AlphaFoldDB" id="A0A196SCV4"/>
<comment type="similarity">
    <text evidence="2 6">Belongs to the YIP1 family.</text>
</comment>
<dbReference type="GO" id="GO:0000139">
    <property type="term" value="C:Golgi membrane"/>
    <property type="evidence" value="ECO:0007669"/>
    <property type="project" value="UniProtKB-SubCell"/>
</dbReference>
<accession>A0A196SCV4</accession>
<evidence type="ECO:0000313" key="8">
    <source>
        <dbReference type="EMBL" id="OAO13839.1"/>
    </source>
</evidence>
<evidence type="ECO:0000259" key="7">
    <source>
        <dbReference type="Pfam" id="PF04893"/>
    </source>
</evidence>
<name>A0A196SCV4_BLAHN</name>
<evidence type="ECO:0000256" key="6">
    <source>
        <dbReference type="RuleBase" id="RU361264"/>
    </source>
</evidence>
<dbReference type="InterPro" id="IPR006977">
    <property type="entry name" value="Yip1_dom"/>
</dbReference>
<feature type="transmembrane region" description="Helical" evidence="6">
    <location>
        <begin position="88"/>
        <end position="106"/>
    </location>
</feature>
<comment type="subcellular location">
    <subcellularLocation>
        <location evidence="6">Golgi apparatus membrane</location>
        <topology evidence="6">Multi-pass membrane protein</topology>
    </subcellularLocation>
    <subcellularLocation>
        <location evidence="1">Membrane</location>
        <topology evidence="1">Multi-pass membrane protein</topology>
    </subcellularLocation>
</comment>
<evidence type="ECO:0000256" key="1">
    <source>
        <dbReference type="ARBA" id="ARBA00004141"/>
    </source>
</evidence>
<dbReference type="STRING" id="478820.A0A196SCV4"/>
<keyword evidence="3 6" id="KW-0812">Transmembrane</keyword>
<evidence type="ECO:0000256" key="5">
    <source>
        <dbReference type="ARBA" id="ARBA00023136"/>
    </source>
</evidence>
<gene>
    <name evidence="8" type="ORF">AV274_4514</name>
</gene>
<dbReference type="GO" id="GO:0006888">
    <property type="term" value="P:endoplasmic reticulum to Golgi vesicle-mediated transport"/>
    <property type="evidence" value="ECO:0007669"/>
    <property type="project" value="InterPro"/>
</dbReference>
<feature type="transmembrane region" description="Helical" evidence="6">
    <location>
        <begin position="112"/>
        <end position="133"/>
    </location>
</feature>
<sequence>MSNYGQAYADDWMSVDAPQETYKPFIPTSYNADNDFGFGNMQTTPEEDYENEPPLLEELGIDFSHIYNKIWVVLNPRARIDSVLSQDADLTGPILFCFLIALLLLLRGRVQFGYTYGFFFAGCFLIYLLIGLLNDSATGVTLSSITSILGYSIIPIVLLSGVSLVIPAKSIVSYILAIFCCLWSAFSASRFIEILIGSKDQRYIIMYPLILLYATFTLLTVF</sequence>
<evidence type="ECO:0000256" key="3">
    <source>
        <dbReference type="ARBA" id="ARBA00022692"/>
    </source>
</evidence>